<accession>A0A7R9JKR0</accession>
<reference evidence="2" key="1">
    <citation type="submission" date="2020-11" db="EMBL/GenBank/DDBJ databases">
        <authorList>
            <person name="Tran Van P."/>
        </authorList>
    </citation>
    <scope>NUCLEOTIDE SEQUENCE</scope>
</reference>
<protein>
    <submittedName>
        <fullName evidence="2">(California timema) hypothetical protein</fullName>
    </submittedName>
</protein>
<proteinExistence type="predicted"/>
<dbReference type="AlphaFoldDB" id="A0A7R9JKR0"/>
<name>A0A7R9JKR0_TIMCA</name>
<evidence type="ECO:0000313" key="2">
    <source>
        <dbReference type="EMBL" id="CAD7581079.1"/>
    </source>
</evidence>
<gene>
    <name evidence="2" type="ORF">TCMB3V08_LOCUS13612</name>
</gene>
<evidence type="ECO:0000256" key="1">
    <source>
        <dbReference type="SAM" id="MobiDB-lite"/>
    </source>
</evidence>
<sequence>MTEGTPAPASKEDTAGHDGWDVDVTNSTPKESSLLIQEVALRVSHSSLMSSDRMKPRSGNWAFCLFAMKQNIPFEAANTPSHRMKS</sequence>
<feature type="region of interest" description="Disordered" evidence="1">
    <location>
        <begin position="1"/>
        <end position="29"/>
    </location>
</feature>
<organism evidence="2">
    <name type="scientific">Timema californicum</name>
    <name type="common">California timema</name>
    <name type="synonym">Walking stick</name>
    <dbReference type="NCBI Taxonomy" id="61474"/>
    <lineage>
        <taxon>Eukaryota</taxon>
        <taxon>Metazoa</taxon>
        <taxon>Ecdysozoa</taxon>
        <taxon>Arthropoda</taxon>
        <taxon>Hexapoda</taxon>
        <taxon>Insecta</taxon>
        <taxon>Pterygota</taxon>
        <taxon>Neoptera</taxon>
        <taxon>Polyneoptera</taxon>
        <taxon>Phasmatodea</taxon>
        <taxon>Timematodea</taxon>
        <taxon>Timematoidea</taxon>
        <taxon>Timematidae</taxon>
        <taxon>Timema</taxon>
    </lineage>
</organism>
<feature type="compositionally biased region" description="Basic and acidic residues" evidence="1">
    <location>
        <begin position="10"/>
        <end position="20"/>
    </location>
</feature>
<dbReference type="EMBL" id="OE209540">
    <property type="protein sequence ID" value="CAD7581079.1"/>
    <property type="molecule type" value="Genomic_DNA"/>
</dbReference>